<evidence type="ECO:0000313" key="1">
    <source>
        <dbReference type="EMBL" id="JAD46427.1"/>
    </source>
</evidence>
<name>A0A0A9AH43_ARUDO</name>
<reference evidence="1" key="2">
    <citation type="journal article" date="2015" name="Data Brief">
        <title>Shoot transcriptome of the giant reed, Arundo donax.</title>
        <authorList>
            <person name="Barrero R.A."/>
            <person name="Guerrero F.D."/>
            <person name="Moolhuijzen P."/>
            <person name="Goolsby J.A."/>
            <person name="Tidwell J."/>
            <person name="Bellgard S.E."/>
            <person name="Bellgard M.I."/>
        </authorList>
    </citation>
    <scope>NUCLEOTIDE SEQUENCE</scope>
    <source>
        <tissue evidence="1">Shoot tissue taken approximately 20 cm above the soil surface</tissue>
    </source>
</reference>
<reference evidence="1" key="1">
    <citation type="submission" date="2014-09" db="EMBL/GenBank/DDBJ databases">
        <authorList>
            <person name="Magalhaes I.L.F."/>
            <person name="Oliveira U."/>
            <person name="Santos F.R."/>
            <person name="Vidigal T.H.D.A."/>
            <person name="Brescovit A.D."/>
            <person name="Santos A.J."/>
        </authorList>
    </citation>
    <scope>NUCLEOTIDE SEQUENCE</scope>
    <source>
        <tissue evidence="1">Shoot tissue taken approximately 20 cm above the soil surface</tissue>
    </source>
</reference>
<dbReference type="EMBL" id="GBRH01251468">
    <property type="protein sequence ID" value="JAD46427.1"/>
    <property type="molecule type" value="Transcribed_RNA"/>
</dbReference>
<accession>A0A0A9AH43</accession>
<dbReference type="AlphaFoldDB" id="A0A0A9AH43"/>
<organism evidence="1">
    <name type="scientific">Arundo donax</name>
    <name type="common">Giant reed</name>
    <name type="synonym">Donax arundinaceus</name>
    <dbReference type="NCBI Taxonomy" id="35708"/>
    <lineage>
        <taxon>Eukaryota</taxon>
        <taxon>Viridiplantae</taxon>
        <taxon>Streptophyta</taxon>
        <taxon>Embryophyta</taxon>
        <taxon>Tracheophyta</taxon>
        <taxon>Spermatophyta</taxon>
        <taxon>Magnoliopsida</taxon>
        <taxon>Liliopsida</taxon>
        <taxon>Poales</taxon>
        <taxon>Poaceae</taxon>
        <taxon>PACMAD clade</taxon>
        <taxon>Arundinoideae</taxon>
        <taxon>Arundineae</taxon>
        <taxon>Arundo</taxon>
    </lineage>
</organism>
<protein>
    <submittedName>
        <fullName evidence="1">Uncharacterized protein</fullName>
    </submittedName>
</protein>
<sequence length="33" mass="3957">MLRNLFVGGYCDLRYAGILRRSTRVRRNAPRKF</sequence>
<proteinExistence type="predicted"/>